<sequence>MLKSDVVTTSKCYVTELISEKKARQIAEEFSREVARKIDGHLKAVVVIGSLADGNYKAGKSDIDTVLI</sequence>
<gene>
    <name evidence="2" type="ORF">PAECIP111891_07070</name>
</gene>
<dbReference type="Gene3D" id="3.30.460.10">
    <property type="entry name" value="Beta Polymerase, domain 2"/>
    <property type="match status" value="1"/>
</dbReference>
<reference evidence="2" key="1">
    <citation type="submission" date="2022-01" db="EMBL/GenBank/DDBJ databases">
        <authorList>
            <person name="Criscuolo A."/>
        </authorList>
    </citation>
    <scope>NUCLEOTIDE SEQUENCE</scope>
    <source>
        <strain evidence="2">CIP111891</strain>
    </source>
</reference>
<keyword evidence="3" id="KW-1185">Reference proteome</keyword>
<dbReference type="InterPro" id="IPR002934">
    <property type="entry name" value="Polymerase_NTP_transf_dom"/>
</dbReference>
<dbReference type="InterPro" id="IPR043519">
    <property type="entry name" value="NT_sf"/>
</dbReference>
<protein>
    <recommendedName>
        <fullName evidence="1">Polymerase nucleotidyl transferase domain-containing protein</fullName>
    </recommendedName>
</protein>
<organism evidence="2 3">
    <name type="scientific">Paenibacillus allorhizoplanae</name>
    <dbReference type="NCBI Taxonomy" id="2905648"/>
    <lineage>
        <taxon>Bacteria</taxon>
        <taxon>Bacillati</taxon>
        <taxon>Bacillota</taxon>
        <taxon>Bacilli</taxon>
        <taxon>Bacillales</taxon>
        <taxon>Paenibacillaceae</taxon>
        <taxon>Paenibacillus</taxon>
    </lineage>
</organism>
<proteinExistence type="predicted"/>
<dbReference type="Pfam" id="PF01909">
    <property type="entry name" value="NTP_transf_2"/>
    <property type="match status" value="1"/>
</dbReference>
<dbReference type="RefSeq" id="WP_236293589.1">
    <property type="nucleotide sequence ID" value="NZ_CAKMMW010000054.1"/>
</dbReference>
<dbReference type="EMBL" id="CAKMMW010000054">
    <property type="protein sequence ID" value="CAH1232698.1"/>
    <property type="molecule type" value="Genomic_DNA"/>
</dbReference>
<evidence type="ECO:0000313" key="2">
    <source>
        <dbReference type="EMBL" id="CAH1232698.1"/>
    </source>
</evidence>
<dbReference type="Proteomes" id="UP000838821">
    <property type="component" value="Unassembled WGS sequence"/>
</dbReference>
<name>A0ABN8HB21_9BACL</name>
<comment type="caution">
    <text evidence="2">The sequence shown here is derived from an EMBL/GenBank/DDBJ whole genome shotgun (WGS) entry which is preliminary data.</text>
</comment>
<evidence type="ECO:0000313" key="3">
    <source>
        <dbReference type="Proteomes" id="UP000838821"/>
    </source>
</evidence>
<accession>A0ABN8HB21</accession>
<evidence type="ECO:0000259" key="1">
    <source>
        <dbReference type="Pfam" id="PF01909"/>
    </source>
</evidence>
<dbReference type="SUPFAM" id="SSF81301">
    <property type="entry name" value="Nucleotidyltransferase"/>
    <property type="match status" value="1"/>
</dbReference>
<feature type="domain" description="Polymerase nucleotidyl transferase" evidence="1">
    <location>
        <begin position="29"/>
        <end position="67"/>
    </location>
</feature>